<dbReference type="InterPro" id="IPR029787">
    <property type="entry name" value="Nucleotide_cyclase"/>
</dbReference>
<dbReference type="AlphaFoldDB" id="A0A9D6V696"/>
<comment type="caution">
    <text evidence="4">The sequence shown here is derived from an EMBL/GenBank/DDBJ whole genome shotgun (WGS) entry which is preliminary data.</text>
</comment>
<dbReference type="InterPro" id="IPR001054">
    <property type="entry name" value="A/G_cyclase"/>
</dbReference>
<feature type="domain" description="Guanylate cyclase" evidence="2">
    <location>
        <begin position="246"/>
        <end position="379"/>
    </location>
</feature>
<dbReference type="Pfam" id="PF00211">
    <property type="entry name" value="Guanylate_cyc"/>
    <property type="match status" value="1"/>
</dbReference>
<dbReference type="SMART" id="SM00304">
    <property type="entry name" value="HAMP"/>
    <property type="match status" value="1"/>
</dbReference>
<dbReference type="SUPFAM" id="SSF55073">
    <property type="entry name" value="Nucleotide cyclase"/>
    <property type="match status" value="1"/>
</dbReference>
<dbReference type="SMART" id="SM00044">
    <property type="entry name" value="CYCc"/>
    <property type="match status" value="1"/>
</dbReference>
<proteinExistence type="predicted"/>
<evidence type="ECO:0000313" key="5">
    <source>
        <dbReference type="Proteomes" id="UP000807825"/>
    </source>
</evidence>
<sequence length="430" mass="46899">MEPDFQEQVLEIVKTIPGENENASKRLIVKVDLSTFLAQIQSMGLWKGSSACLVTTGGYYLAHTDHSMHDTIALGESGDPLEKSVLKAMKNLGYGTLFGTGYPPDLVISFYQVPSTEWYVVIFSKGGIILEPIIRFAVYSVLGIIGFVGAIFLMIRSTTGSVARSVEHLSSLAARVAGGDYSERLPARQSDEIGHLNGRVNEMMEALKQRDLIQSTFGRYIDPEIAAELLNNPESLYMGGEEKVVTIMMADLIGFEEMADKTQPEEVIAILNEYLSAMIEVISFYKGIIIDFFGAGILVFFNGITANPKERAADAVKCALEMRNRFQTLRGRDGARQLQMLGIVTGIHTGAVIVGNIGAETRTKYGIVGSAVNLTQRIKSSGATGTILISEETYQMLGQRVSVGGRTSAQLKGVEHPKTIYMVESIDNQS</sequence>
<evidence type="ECO:0000259" key="3">
    <source>
        <dbReference type="PROSITE" id="PS50885"/>
    </source>
</evidence>
<dbReference type="GO" id="GO:0035556">
    <property type="term" value="P:intracellular signal transduction"/>
    <property type="evidence" value="ECO:0007669"/>
    <property type="project" value="InterPro"/>
</dbReference>
<dbReference type="Proteomes" id="UP000807825">
    <property type="component" value="Unassembled WGS sequence"/>
</dbReference>
<keyword evidence="1" id="KW-0812">Transmembrane</keyword>
<feature type="domain" description="HAMP" evidence="3">
    <location>
        <begin position="160"/>
        <end position="212"/>
    </location>
</feature>
<feature type="transmembrane region" description="Helical" evidence="1">
    <location>
        <begin position="133"/>
        <end position="155"/>
    </location>
</feature>
<dbReference type="GO" id="GO:0016020">
    <property type="term" value="C:membrane"/>
    <property type="evidence" value="ECO:0007669"/>
    <property type="project" value="InterPro"/>
</dbReference>
<protein>
    <submittedName>
        <fullName evidence="4">HAMP domain-containing protein</fullName>
    </submittedName>
</protein>
<dbReference type="CDD" id="cd06225">
    <property type="entry name" value="HAMP"/>
    <property type="match status" value="1"/>
</dbReference>
<dbReference type="Gene3D" id="3.30.70.1230">
    <property type="entry name" value="Nucleotide cyclase"/>
    <property type="match status" value="1"/>
</dbReference>
<dbReference type="CDD" id="cd07302">
    <property type="entry name" value="CHD"/>
    <property type="match status" value="1"/>
</dbReference>
<dbReference type="PROSITE" id="PS50125">
    <property type="entry name" value="GUANYLATE_CYCLASE_2"/>
    <property type="match status" value="1"/>
</dbReference>
<dbReference type="Gene3D" id="3.30.450.20">
    <property type="entry name" value="PAS domain"/>
    <property type="match status" value="1"/>
</dbReference>
<reference evidence="4" key="1">
    <citation type="submission" date="2020-07" db="EMBL/GenBank/DDBJ databases">
        <title>Huge and variable diversity of episymbiotic CPR bacteria and DPANN archaea in groundwater ecosystems.</title>
        <authorList>
            <person name="He C.Y."/>
            <person name="Keren R."/>
            <person name="Whittaker M."/>
            <person name="Farag I.F."/>
            <person name="Doudna J."/>
            <person name="Cate J.H.D."/>
            <person name="Banfield J.F."/>
        </authorList>
    </citation>
    <scope>NUCLEOTIDE SEQUENCE</scope>
    <source>
        <strain evidence="4">NC_groundwater_1664_Pr3_B-0.1um_52_9</strain>
    </source>
</reference>
<keyword evidence="1" id="KW-1133">Transmembrane helix</keyword>
<dbReference type="GO" id="GO:0004016">
    <property type="term" value="F:adenylate cyclase activity"/>
    <property type="evidence" value="ECO:0007669"/>
    <property type="project" value="UniProtKB-ARBA"/>
</dbReference>
<dbReference type="PANTHER" id="PTHR43081:SF1">
    <property type="entry name" value="ADENYLATE CYCLASE, TERMINAL-DIFFERENTIATION SPECIFIC"/>
    <property type="match status" value="1"/>
</dbReference>
<dbReference type="InterPro" id="IPR050697">
    <property type="entry name" value="Adenylyl/Guanylyl_Cyclase_3/4"/>
</dbReference>
<dbReference type="PROSITE" id="PS50885">
    <property type="entry name" value="HAMP"/>
    <property type="match status" value="1"/>
</dbReference>
<dbReference type="Pfam" id="PF00672">
    <property type="entry name" value="HAMP"/>
    <property type="match status" value="1"/>
</dbReference>
<gene>
    <name evidence="4" type="ORF">HY912_19325</name>
</gene>
<dbReference type="PANTHER" id="PTHR43081">
    <property type="entry name" value="ADENYLATE CYCLASE, TERMINAL-DIFFERENTIATION SPECIFIC-RELATED"/>
    <property type="match status" value="1"/>
</dbReference>
<dbReference type="GO" id="GO:0006171">
    <property type="term" value="P:cAMP biosynthetic process"/>
    <property type="evidence" value="ECO:0007669"/>
    <property type="project" value="TreeGrafter"/>
</dbReference>
<evidence type="ECO:0000256" key="1">
    <source>
        <dbReference type="SAM" id="Phobius"/>
    </source>
</evidence>
<dbReference type="InterPro" id="IPR003660">
    <property type="entry name" value="HAMP_dom"/>
</dbReference>
<name>A0A9D6V696_9BACT</name>
<dbReference type="EMBL" id="JACRDE010000503">
    <property type="protein sequence ID" value="MBI5251649.1"/>
    <property type="molecule type" value="Genomic_DNA"/>
</dbReference>
<evidence type="ECO:0000313" key="4">
    <source>
        <dbReference type="EMBL" id="MBI5251649.1"/>
    </source>
</evidence>
<keyword evidence="1" id="KW-0472">Membrane</keyword>
<organism evidence="4 5">
    <name type="scientific">Desulfomonile tiedjei</name>
    <dbReference type="NCBI Taxonomy" id="2358"/>
    <lineage>
        <taxon>Bacteria</taxon>
        <taxon>Pseudomonadati</taxon>
        <taxon>Thermodesulfobacteriota</taxon>
        <taxon>Desulfomonilia</taxon>
        <taxon>Desulfomonilales</taxon>
        <taxon>Desulfomonilaceae</taxon>
        <taxon>Desulfomonile</taxon>
    </lineage>
</organism>
<evidence type="ECO:0000259" key="2">
    <source>
        <dbReference type="PROSITE" id="PS50125"/>
    </source>
</evidence>
<accession>A0A9D6V696</accession>
<dbReference type="Gene3D" id="1.10.8.500">
    <property type="entry name" value="HAMP domain in histidine kinase"/>
    <property type="match status" value="1"/>
</dbReference>
<dbReference type="SUPFAM" id="SSF158472">
    <property type="entry name" value="HAMP domain-like"/>
    <property type="match status" value="1"/>
</dbReference>